<dbReference type="Proteomes" id="UP000664628">
    <property type="component" value="Unassembled WGS sequence"/>
</dbReference>
<keyword evidence="2" id="KW-0378">Hydrolase</keyword>
<feature type="domain" description="HNH nuclease" evidence="1">
    <location>
        <begin position="214"/>
        <end position="268"/>
    </location>
</feature>
<sequence>MPSPINQERLAYYVRKFTKLKRGGTQYGPAPHKPVFLLTLIDLIDRQFITENRIGVSPELVATFKENFALLVKTANHDDFTQPFFYLKSEGFWFLQPNPGFLLDTYIRTVQTLSDRLAYAYLADDLYTLLLDTQARAYLKTLLLDTYFPVTKATYLSVKTVGRSYVQDMATYLLNEKAVPYQTTLSLTTDDDETRFIRGGLFKKLVPKVYDFTCAISGLKVIATDGATLVEACHIIPISVSGNDHVTNGIALCPTLHTAFDRGMIGIDDRLRVLVSPSIAENPTSPYNLRQFQNQPLRLPFGEMHYPNREAFAWHLQERFRG</sequence>
<protein>
    <submittedName>
        <fullName evidence="2">HNH endonuclease</fullName>
    </submittedName>
</protein>
<dbReference type="GO" id="GO:0004519">
    <property type="term" value="F:endonuclease activity"/>
    <property type="evidence" value="ECO:0007669"/>
    <property type="project" value="UniProtKB-KW"/>
</dbReference>
<dbReference type="EMBL" id="JAFMYW010000010">
    <property type="protein sequence ID" value="MBO0952119.1"/>
    <property type="molecule type" value="Genomic_DNA"/>
</dbReference>
<keyword evidence="3" id="KW-1185">Reference proteome</keyword>
<dbReference type="InterPro" id="IPR011396">
    <property type="entry name" value="PT_DNA_restrict"/>
</dbReference>
<name>A0ABS3JQ42_9BACT</name>
<evidence type="ECO:0000259" key="1">
    <source>
        <dbReference type="Pfam" id="PF13391"/>
    </source>
</evidence>
<gene>
    <name evidence="2" type="ORF">J2I46_26290</name>
</gene>
<keyword evidence="2" id="KW-0540">Nuclease</keyword>
<dbReference type="RefSeq" id="WP_207332075.1">
    <property type="nucleotide sequence ID" value="NZ_JAFMYW010000010.1"/>
</dbReference>
<evidence type="ECO:0000313" key="3">
    <source>
        <dbReference type="Proteomes" id="UP000664628"/>
    </source>
</evidence>
<accession>A0ABS3JQ42</accession>
<comment type="caution">
    <text evidence="2">The sequence shown here is derived from an EMBL/GenBank/DDBJ whole genome shotgun (WGS) entry which is preliminary data.</text>
</comment>
<organism evidence="2 3">
    <name type="scientific">Fibrella forsythiae</name>
    <dbReference type="NCBI Taxonomy" id="2817061"/>
    <lineage>
        <taxon>Bacteria</taxon>
        <taxon>Pseudomonadati</taxon>
        <taxon>Bacteroidota</taxon>
        <taxon>Cytophagia</taxon>
        <taxon>Cytophagales</taxon>
        <taxon>Spirosomataceae</taxon>
        <taxon>Fibrella</taxon>
    </lineage>
</organism>
<dbReference type="PIRSF" id="PIRSF030850">
    <property type="entry name" value="UCP030850"/>
    <property type="match status" value="1"/>
</dbReference>
<proteinExistence type="predicted"/>
<keyword evidence="2" id="KW-0255">Endonuclease</keyword>
<dbReference type="Pfam" id="PF13391">
    <property type="entry name" value="HNH_2"/>
    <property type="match status" value="1"/>
</dbReference>
<reference evidence="2 3" key="1">
    <citation type="submission" date="2021-03" db="EMBL/GenBank/DDBJ databases">
        <title>Fibrella sp. HMF5405 genome sequencing and assembly.</title>
        <authorList>
            <person name="Kang H."/>
            <person name="Kim H."/>
            <person name="Bae S."/>
            <person name="Joh K."/>
        </authorList>
    </citation>
    <scope>NUCLEOTIDE SEQUENCE [LARGE SCALE GENOMIC DNA]</scope>
    <source>
        <strain evidence="2 3">HMF5405</strain>
    </source>
</reference>
<dbReference type="CDD" id="cd00085">
    <property type="entry name" value="HNHc"/>
    <property type="match status" value="1"/>
</dbReference>
<dbReference type="InterPro" id="IPR003615">
    <property type="entry name" value="HNH_nuc"/>
</dbReference>
<evidence type="ECO:0000313" key="2">
    <source>
        <dbReference type="EMBL" id="MBO0952119.1"/>
    </source>
</evidence>